<dbReference type="Pfam" id="PF02368">
    <property type="entry name" value="Big_2"/>
    <property type="match status" value="3"/>
</dbReference>
<dbReference type="InterPro" id="IPR013320">
    <property type="entry name" value="ConA-like_dom_sf"/>
</dbReference>
<name>A0ABP8GLS0_9SPHI</name>
<dbReference type="Gene3D" id="2.60.120.200">
    <property type="match status" value="1"/>
</dbReference>
<keyword evidence="4" id="KW-0378">Hydrolase</keyword>
<dbReference type="PANTHER" id="PTHR43101">
    <property type="entry name" value="BETA-FRUCTOSIDASE"/>
    <property type="match status" value="1"/>
</dbReference>
<keyword evidence="6" id="KW-0326">Glycosidase</keyword>
<dbReference type="Pfam" id="PF00251">
    <property type="entry name" value="Glyco_hydro_32N"/>
    <property type="match status" value="1"/>
</dbReference>
<dbReference type="SMART" id="SM00640">
    <property type="entry name" value="Glyco_32"/>
    <property type="match status" value="1"/>
</dbReference>
<feature type="domain" description="BIG2" evidence="8">
    <location>
        <begin position="740"/>
        <end position="817"/>
    </location>
</feature>
<evidence type="ECO:0000256" key="1">
    <source>
        <dbReference type="ARBA" id="ARBA00009902"/>
    </source>
</evidence>
<dbReference type="SMART" id="SM00635">
    <property type="entry name" value="BID_2"/>
    <property type="match status" value="3"/>
</dbReference>
<keyword evidence="5" id="KW-1015">Disulfide bond</keyword>
<evidence type="ECO:0000313" key="9">
    <source>
        <dbReference type="EMBL" id="GAA4326718.1"/>
    </source>
</evidence>
<evidence type="ECO:0000256" key="6">
    <source>
        <dbReference type="ARBA" id="ARBA00023295"/>
    </source>
</evidence>
<feature type="domain" description="BIG2" evidence="8">
    <location>
        <begin position="1220"/>
        <end position="1297"/>
    </location>
</feature>
<dbReference type="Gene3D" id="2.60.120.560">
    <property type="entry name" value="Exo-inulinase, domain 1"/>
    <property type="match status" value="1"/>
</dbReference>
<evidence type="ECO:0000256" key="3">
    <source>
        <dbReference type="ARBA" id="ARBA00022729"/>
    </source>
</evidence>
<evidence type="ECO:0000256" key="2">
    <source>
        <dbReference type="ARBA" id="ARBA00012758"/>
    </source>
</evidence>
<dbReference type="Gene3D" id="2.115.10.20">
    <property type="entry name" value="Glycosyl hydrolase domain, family 43"/>
    <property type="match status" value="1"/>
</dbReference>
<comment type="similarity">
    <text evidence="1">Belongs to the glycosyl hydrolase 32 family.</text>
</comment>
<proteinExistence type="inferred from homology"/>
<keyword evidence="10" id="KW-1185">Reference proteome</keyword>
<dbReference type="EMBL" id="BAABFT010000007">
    <property type="protein sequence ID" value="GAA4326718.1"/>
    <property type="molecule type" value="Genomic_DNA"/>
</dbReference>
<evidence type="ECO:0000313" key="10">
    <source>
        <dbReference type="Proteomes" id="UP001500582"/>
    </source>
</evidence>
<dbReference type="PANTHER" id="PTHR43101:SF1">
    <property type="entry name" value="BETA-FRUCTOSIDASE"/>
    <property type="match status" value="1"/>
</dbReference>
<dbReference type="InterPro" id="IPR001362">
    <property type="entry name" value="Glyco_hydro_32"/>
</dbReference>
<dbReference type="InterPro" id="IPR023296">
    <property type="entry name" value="Glyco_hydro_beta-prop_sf"/>
</dbReference>
<sequence>MLSALYCARAQTPVFYLKYNETNTTATTKEEVSGTNLPVNNQFGKPERVTGVTGNGLRTDGFSTWVQTSKNLGLTNSLSLETWLVLESYPADAEVPYNSLTPSAIISQTDGTNGFALFMNAFGVWYITVTVNGQKYTCQAPAKFPLYSWTHVAANLDGPAGQLKLYLNGAQVASIATPQNGTINSANVPLIIGKGNTDKTDGIFLINAMNGTYDETKIYTSAISAATVTGNYNAGIASITTTGEQAIAVPATRFASDLQRPAFHGMPPANWTNEPHGMVEFNGKYHLFYQRTPNGPFKTLMHWGHMISTDFVNWTNTKDALIPELNWTATTGYDMKGIWSGDVIVNNGTAHAFYTAVNHSGPFNPGIGHATSTDPDLKVWTKTTPVIDRQFVNDFRDPYIFKDGTTWVMIIGAAVSGGGGLDCYTSTDLNSWTHKTNFSTVPYSSMDIGSVIWEMPVFEPLGNGKYILIVNPIGGSVTKYGPKYTRGVYWIGTYTNGQFTPDYNQPKMLDLIPGHLSPAIARNASSQMVGIGIVDERRSSQAQLNAGWAHTFSLPRTYSLLADNKTLGQAPAAQTTSLRSSGSQQTLTNISVSTTSNVPVADGAKAEIIATLNPATPASSYGLNIRRSNDGSEVTKLYYDAVGKNIILDKSISSLSGNVEDKVLLTQPYDEVAFGKPATFHVFIDNSVIDVFINEKAAFSARIYPTKADSKGVQLYSNGGTTVFTSVVTYGIGTNVQIVPVTGVSLNKTSTTVGTGATEQLVATVAPANASNTNVTWSSSDSAVATVSASGVISGVTPGTATITVTTVDGAKTATIAVTVVQQNYLAYDFEPGNLTGWTVTSGTAFSNTGVVTDPNWGWGGPFTFQGNYHYWGYKSGGDTALGEMRTANFNLGGDGKITLLIGGGNDLTNLYVALCNAAGTVLKKETGPNDEGYVSRIIDASAYIGQNCFIKIVDNTAGGFGHINVDNIRIPVSSATVPVTGVTLNKTTTSIASGATEQLVATIAPSNASNTNVTWASGNPAVATVSASGLVTGVSAGTATITVTTADGAKTATCTVTVAATQQGYLAYDFEPGNLTGWTITSGTAFSNTGVVTDANWGWGGPFTFQGTYHYWGLKSGGDSALGEMRTPNFTLGGDGKITLLIGGGSDINNLYIALCNPAGTVLKKETGPNDEGYVSRTIDASAYIGTTCYVKVVDNTSGGFGHINLDNIRIPVSTSTVAVTGVTLNKTATSLTVAKKDTLVATVNPSNATNKAVTWSTSNASVATVNPAGIITAVAAGSANITVTTQDGAKTAVCAVTVTAQQFLVLDFESGDLSGWTSTLGTEFVAANVCTDVNWGWGGPFNKQGNYHFWGFKSTGDAAVGAMKTQNFTLGGDGQVSFMIGGGNNISSLYLALCRASDNVELLKATGDDNEAYTTKTFNAASFVGTSCYIKAVDNSAGGFGHMNLDNIRIPVSSGSGMAMMALPETNTAQKKASAAPVISIYPNPVTEQFTVDLTAVTDREAGITITDLNGHPIKTLSASGGTKVILSAAELKMKKGIYILNVSSRTVSKPFKIIIN</sequence>
<protein>
    <recommendedName>
        <fullName evidence="2">beta-fructofuranosidase</fullName>
        <ecNumber evidence="2">3.2.1.26</ecNumber>
    </recommendedName>
</protein>
<dbReference type="SUPFAM" id="SSF49373">
    <property type="entry name" value="Invasin/intimin cell-adhesion fragments"/>
    <property type="match status" value="3"/>
</dbReference>
<comment type="caution">
    <text evidence="9">The sequence shown here is derived from an EMBL/GenBank/DDBJ whole genome shotgun (WGS) entry which is preliminary data.</text>
</comment>
<dbReference type="CDD" id="cd08996">
    <property type="entry name" value="GH32_FFase"/>
    <property type="match status" value="1"/>
</dbReference>
<accession>A0ABP8GLS0</accession>
<dbReference type="Pfam" id="PF18962">
    <property type="entry name" value="Por_Secre_tail"/>
    <property type="match status" value="1"/>
</dbReference>
<evidence type="ECO:0000259" key="8">
    <source>
        <dbReference type="SMART" id="SM00635"/>
    </source>
</evidence>
<dbReference type="Proteomes" id="UP001500582">
    <property type="component" value="Unassembled WGS sequence"/>
</dbReference>
<dbReference type="InterPro" id="IPR013189">
    <property type="entry name" value="Glyco_hydro_32_C"/>
</dbReference>
<dbReference type="Pfam" id="PF08244">
    <property type="entry name" value="Glyco_hydro_32C"/>
    <property type="match status" value="1"/>
</dbReference>
<evidence type="ECO:0000256" key="4">
    <source>
        <dbReference type="ARBA" id="ARBA00022801"/>
    </source>
</evidence>
<reference evidence="10" key="1">
    <citation type="journal article" date="2019" name="Int. J. Syst. Evol. Microbiol.">
        <title>The Global Catalogue of Microorganisms (GCM) 10K type strain sequencing project: providing services to taxonomists for standard genome sequencing and annotation.</title>
        <authorList>
            <consortium name="The Broad Institute Genomics Platform"/>
            <consortium name="The Broad Institute Genome Sequencing Center for Infectious Disease"/>
            <person name="Wu L."/>
            <person name="Ma J."/>
        </authorList>
    </citation>
    <scope>NUCLEOTIDE SEQUENCE [LARGE SCALE GENOMIC DNA]</scope>
    <source>
        <strain evidence="10">JCM 17705</strain>
    </source>
</reference>
<evidence type="ECO:0000256" key="5">
    <source>
        <dbReference type="ARBA" id="ARBA00023157"/>
    </source>
</evidence>
<feature type="domain" description="LamG-like jellyroll fold" evidence="7">
    <location>
        <begin position="76"/>
        <end position="226"/>
    </location>
</feature>
<gene>
    <name evidence="9" type="ORF">GCM10023149_29700</name>
</gene>
<dbReference type="SUPFAM" id="SSF75005">
    <property type="entry name" value="Arabinanase/levansucrase/invertase"/>
    <property type="match status" value="1"/>
</dbReference>
<dbReference type="InterPro" id="IPR008964">
    <property type="entry name" value="Invasin/intimin_cell_adhesion"/>
</dbReference>
<dbReference type="NCBIfam" id="TIGR04183">
    <property type="entry name" value="Por_Secre_tail"/>
    <property type="match status" value="1"/>
</dbReference>
<dbReference type="SUPFAM" id="SSF49899">
    <property type="entry name" value="Concanavalin A-like lectins/glucanases"/>
    <property type="match status" value="2"/>
</dbReference>
<dbReference type="EC" id="3.2.1.26" evidence="2"/>
<dbReference type="InterPro" id="IPR006558">
    <property type="entry name" value="LamG-like"/>
</dbReference>
<dbReference type="SMART" id="SM00560">
    <property type="entry name" value="LamGL"/>
    <property type="match status" value="1"/>
</dbReference>
<dbReference type="InterPro" id="IPR003343">
    <property type="entry name" value="Big_2"/>
</dbReference>
<organism evidence="9 10">
    <name type="scientific">Mucilaginibacter gynuensis</name>
    <dbReference type="NCBI Taxonomy" id="1302236"/>
    <lineage>
        <taxon>Bacteria</taxon>
        <taxon>Pseudomonadati</taxon>
        <taxon>Bacteroidota</taxon>
        <taxon>Sphingobacteriia</taxon>
        <taxon>Sphingobacteriales</taxon>
        <taxon>Sphingobacteriaceae</taxon>
        <taxon>Mucilaginibacter</taxon>
    </lineage>
</organism>
<feature type="domain" description="BIG2" evidence="8">
    <location>
        <begin position="979"/>
        <end position="1056"/>
    </location>
</feature>
<dbReference type="InterPro" id="IPR026444">
    <property type="entry name" value="Secre_tail"/>
</dbReference>
<dbReference type="InterPro" id="IPR013148">
    <property type="entry name" value="Glyco_hydro_32_N"/>
</dbReference>
<dbReference type="Gene3D" id="2.60.40.1080">
    <property type="match status" value="3"/>
</dbReference>
<dbReference type="InterPro" id="IPR051214">
    <property type="entry name" value="GH32_Enzymes"/>
</dbReference>
<evidence type="ECO:0000259" key="7">
    <source>
        <dbReference type="SMART" id="SM00560"/>
    </source>
</evidence>
<keyword evidence="3" id="KW-0732">Signal</keyword>